<name>A0A8H9UXE2_CLOPF</name>
<dbReference type="Proteomes" id="UP000859547">
    <property type="component" value="Unassembled WGS sequence"/>
</dbReference>
<dbReference type="EMBL" id="DACTCB010000011">
    <property type="protein sequence ID" value="HAT4308372.1"/>
    <property type="molecule type" value="Genomic_DNA"/>
</dbReference>
<accession>A0A8H9UXE2</accession>
<organism evidence="1">
    <name type="scientific">Clostridium perfringens</name>
    <dbReference type="NCBI Taxonomy" id="1502"/>
    <lineage>
        <taxon>Bacteria</taxon>
        <taxon>Bacillati</taxon>
        <taxon>Bacillota</taxon>
        <taxon>Clostridia</taxon>
        <taxon>Eubacteriales</taxon>
        <taxon>Clostridiaceae</taxon>
        <taxon>Clostridium</taxon>
    </lineage>
</organism>
<reference evidence="1" key="2">
    <citation type="submission" date="2020-07" db="EMBL/GenBank/DDBJ databases">
        <authorList>
            <consortium name="NCBI Pathogen Detection Project"/>
        </authorList>
    </citation>
    <scope>NUCLEOTIDE SEQUENCE</scope>
    <source>
        <strain evidence="1">C8</strain>
    </source>
</reference>
<evidence type="ECO:0000313" key="1">
    <source>
        <dbReference type="EMBL" id="HAT4308372.1"/>
    </source>
</evidence>
<comment type="caution">
    <text evidence="1">The sequence shown here is derived from an EMBL/GenBank/DDBJ whole genome shotgun (WGS) entry which is preliminary data.</text>
</comment>
<protein>
    <submittedName>
        <fullName evidence="1">Uncharacterized protein</fullName>
    </submittedName>
</protein>
<sequence length="320" mass="35446">MKEYQITLKLKEEEEMLIFNEKNEPSITYLGYNYMNNVVNASVHMPDTILIDGNIKENPYIVSNDSGVLEVTANAIAFCKFNGGIVSASATVKFNTEVALTNALMEIVALDKKAGQLIKTGSEKEDNSSIIRKINDHLSLKVFLNNDKVVRAISEYTANKATGERKAISIAQRNALKKLPPFATPIKNIFGMEGSRIGEVTLTLYGDEDNNKIIDILGIAKNINANVMKADLINVDTGEIIEVSEINNKSTEPTNNIVTEDYGTQKAIRDSLVKRYRKLPEGAFNTAAELLFSSEKVDFKTISNEEIELIISCAEKLKNN</sequence>
<proteinExistence type="predicted"/>
<reference evidence="1" key="1">
    <citation type="journal article" date="2018" name="Genome Biol.">
        <title>SKESA: strategic k-mer extension for scrupulous assemblies.</title>
        <authorList>
            <person name="Souvorov A."/>
            <person name="Agarwala R."/>
            <person name="Lipman D.J."/>
        </authorList>
    </citation>
    <scope>NUCLEOTIDE SEQUENCE</scope>
    <source>
        <strain evidence="1">C8</strain>
    </source>
</reference>
<gene>
    <name evidence="1" type="ORF">I9080_002183</name>
</gene>
<dbReference type="AlphaFoldDB" id="A0A8H9UXE2"/>
<dbReference type="RefSeq" id="WP_004456603.1">
    <property type="nucleotide sequence ID" value="NZ_CATNXJ010000012.1"/>
</dbReference>